<comment type="caution">
    <text evidence="3">The sequence shown here is derived from an EMBL/GenBank/DDBJ whole genome shotgun (WGS) entry which is preliminary data.</text>
</comment>
<dbReference type="CDD" id="cd00761">
    <property type="entry name" value="Glyco_tranf_GTA_type"/>
    <property type="match status" value="1"/>
</dbReference>
<dbReference type="SUPFAM" id="SSF53448">
    <property type="entry name" value="Nucleotide-diphospho-sugar transferases"/>
    <property type="match status" value="1"/>
</dbReference>
<keyword evidence="1" id="KW-0472">Membrane</keyword>
<feature type="transmembrane region" description="Helical" evidence="1">
    <location>
        <begin position="238"/>
        <end position="256"/>
    </location>
</feature>
<protein>
    <submittedName>
        <fullName evidence="3">Glycosyltransferase</fullName>
    </submittedName>
</protein>
<evidence type="ECO:0000259" key="2">
    <source>
        <dbReference type="Pfam" id="PF00535"/>
    </source>
</evidence>
<feature type="domain" description="Glycosyltransferase 2-like" evidence="2">
    <location>
        <begin position="7"/>
        <end position="122"/>
    </location>
</feature>
<sequence>MKTLDVSLIIPVHSGISRLNRLFSSLDRLEVKDKRAECILVADRCDEDIVRRLESWCRSKTCRRWVRCIVLPVDFGNPDKARNLGQKRSAGKVLAFMDDDCRPSRQWLLSGLRHIRTWNAVTGPVLHPNTWLGILVAVMDFGEFQATVSSAIKNAPGCNFFVRFEAISEYPILPEYDYGGDRLLAASLAQVGPIWYHPDVSVFHDLALDWKAIWPREIRYGAVAWAARRKNPSLPWSSLLNFGPIAPFIVVSGRLIMDLKRLWFGRWPLPLLHKLFVTFSLFPARLGYLIGLMLAKHRKL</sequence>
<keyword evidence="1" id="KW-0812">Transmembrane</keyword>
<evidence type="ECO:0000313" key="4">
    <source>
        <dbReference type="Proteomes" id="UP000650524"/>
    </source>
</evidence>
<dbReference type="AlphaFoldDB" id="A0A8J6MXE7"/>
<accession>A0A8J6MXE7</accession>
<proteinExistence type="predicted"/>
<dbReference type="EMBL" id="JACNJD010000124">
    <property type="protein sequence ID" value="MBC8176320.1"/>
    <property type="molecule type" value="Genomic_DNA"/>
</dbReference>
<evidence type="ECO:0000313" key="3">
    <source>
        <dbReference type="EMBL" id="MBC8176320.1"/>
    </source>
</evidence>
<organism evidence="3 4">
    <name type="scientific">Candidatus Desulfacyla euxinica</name>
    <dbReference type="NCBI Taxonomy" id="2841693"/>
    <lineage>
        <taxon>Bacteria</taxon>
        <taxon>Deltaproteobacteria</taxon>
        <taxon>Candidatus Desulfacyla</taxon>
    </lineage>
</organism>
<name>A0A8J6MXE7_9DELT</name>
<feature type="transmembrane region" description="Helical" evidence="1">
    <location>
        <begin position="276"/>
        <end position="295"/>
    </location>
</feature>
<dbReference type="Gene3D" id="3.90.550.10">
    <property type="entry name" value="Spore Coat Polysaccharide Biosynthesis Protein SpsA, Chain A"/>
    <property type="match status" value="1"/>
</dbReference>
<keyword evidence="1" id="KW-1133">Transmembrane helix</keyword>
<dbReference type="InterPro" id="IPR001173">
    <property type="entry name" value="Glyco_trans_2-like"/>
</dbReference>
<dbReference type="InterPro" id="IPR029044">
    <property type="entry name" value="Nucleotide-diphossugar_trans"/>
</dbReference>
<reference evidence="3 4" key="1">
    <citation type="submission" date="2020-08" db="EMBL/GenBank/DDBJ databases">
        <title>Bridging the membrane lipid divide: bacteria of the FCB group superphylum have the potential to synthesize archaeal ether lipids.</title>
        <authorList>
            <person name="Villanueva L."/>
            <person name="Von Meijenfeldt F.A.B."/>
            <person name="Westbye A.B."/>
            <person name="Yadav S."/>
            <person name="Hopmans E.C."/>
            <person name="Dutilh B.E."/>
            <person name="Sinninghe Damste J.S."/>
        </authorList>
    </citation>
    <scope>NUCLEOTIDE SEQUENCE [LARGE SCALE GENOMIC DNA]</scope>
    <source>
        <strain evidence="3">NIOZ-UU27</strain>
    </source>
</reference>
<dbReference type="Pfam" id="PF00535">
    <property type="entry name" value="Glycos_transf_2"/>
    <property type="match status" value="1"/>
</dbReference>
<dbReference type="Proteomes" id="UP000650524">
    <property type="component" value="Unassembled WGS sequence"/>
</dbReference>
<gene>
    <name evidence="3" type="ORF">H8E19_02870</name>
</gene>
<evidence type="ECO:0000256" key="1">
    <source>
        <dbReference type="SAM" id="Phobius"/>
    </source>
</evidence>